<evidence type="ECO:0000256" key="1">
    <source>
        <dbReference type="ARBA" id="ARBA00022679"/>
    </source>
</evidence>
<sequence>MLSFRQIDPQNAPMHLLLEADPSEANVTKYLMSARCYVAVSNDEVVGVCVLNNTQDDTKKDDNKIELFNIAVSPDRQGQGVGKALLQFVIESEKRRGISCIELGTGTFGYQLAFYQRLGFRVDSILKNFFLDNYDGPIYEVGIQHKDMLRLVLHL</sequence>
<keyword evidence="4" id="KW-1185">Reference proteome</keyword>
<dbReference type="InterPro" id="IPR000182">
    <property type="entry name" value="GNAT_dom"/>
</dbReference>
<dbReference type="SUPFAM" id="SSF55729">
    <property type="entry name" value="Acyl-CoA N-acyltransferases (Nat)"/>
    <property type="match status" value="1"/>
</dbReference>
<accession>A0ABW9YM53</accession>
<evidence type="ECO:0000313" key="4">
    <source>
        <dbReference type="Proteomes" id="UP000738517"/>
    </source>
</evidence>
<dbReference type="EMBL" id="RSEJ01000024">
    <property type="protein sequence ID" value="NBI54883.1"/>
    <property type="molecule type" value="Genomic_DNA"/>
</dbReference>
<dbReference type="CDD" id="cd04301">
    <property type="entry name" value="NAT_SF"/>
    <property type="match status" value="1"/>
</dbReference>
<feature type="domain" description="N-acetyltransferase" evidence="2">
    <location>
        <begin position="2"/>
        <end position="150"/>
    </location>
</feature>
<keyword evidence="1" id="KW-0808">Transferase</keyword>
<dbReference type="InterPro" id="IPR050769">
    <property type="entry name" value="NAT_camello-type"/>
</dbReference>
<dbReference type="Proteomes" id="UP000738517">
    <property type="component" value="Unassembled WGS sequence"/>
</dbReference>
<dbReference type="PROSITE" id="PS51186">
    <property type="entry name" value="GNAT"/>
    <property type="match status" value="1"/>
</dbReference>
<dbReference type="RefSeq" id="WP_160655537.1">
    <property type="nucleotide sequence ID" value="NZ_RSEJ01000024.1"/>
</dbReference>
<dbReference type="InterPro" id="IPR016181">
    <property type="entry name" value="Acyl_CoA_acyltransferase"/>
</dbReference>
<dbReference type="PANTHER" id="PTHR13947:SF37">
    <property type="entry name" value="LD18367P"/>
    <property type="match status" value="1"/>
</dbReference>
<evidence type="ECO:0000259" key="2">
    <source>
        <dbReference type="PROSITE" id="PS51186"/>
    </source>
</evidence>
<evidence type="ECO:0000313" key="3">
    <source>
        <dbReference type="EMBL" id="NBI54883.1"/>
    </source>
</evidence>
<dbReference type="PANTHER" id="PTHR13947">
    <property type="entry name" value="GNAT FAMILY N-ACETYLTRANSFERASE"/>
    <property type="match status" value="1"/>
</dbReference>
<dbReference type="Pfam" id="PF13508">
    <property type="entry name" value="Acetyltransf_7"/>
    <property type="match status" value="1"/>
</dbReference>
<comment type="caution">
    <text evidence="3">The sequence shown here is derived from an EMBL/GenBank/DDBJ whole genome shotgun (WGS) entry which is preliminary data.</text>
</comment>
<name>A0ABW9YM53_9GAMM</name>
<protein>
    <submittedName>
        <fullName evidence="3">N-acetyltransferase</fullName>
    </submittedName>
</protein>
<reference evidence="3 4" key="1">
    <citation type="journal article" date="2017" name="Int. J. Syst. Evol. Microbiol.">
        <title>Photobacterium alginatilyticum sp. nov., a marine bacterium isolated from bottom seawater.</title>
        <authorList>
            <person name="Wang X."/>
            <person name="Wang Y."/>
            <person name="Yang X."/>
            <person name="Sun H."/>
            <person name="Li B."/>
            <person name="Zhang X.H."/>
        </authorList>
    </citation>
    <scope>NUCLEOTIDE SEQUENCE [LARGE SCALE GENOMIC DNA]</scope>
    <source>
        <strain evidence="3 4">P03D4</strain>
    </source>
</reference>
<proteinExistence type="predicted"/>
<gene>
    <name evidence="3" type="ORF">EIZ48_20410</name>
</gene>
<organism evidence="3 4">
    <name type="scientific">Photobacterium alginatilyticum</name>
    <dbReference type="NCBI Taxonomy" id="1775171"/>
    <lineage>
        <taxon>Bacteria</taxon>
        <taxon>Pseudomonadati</taxon>
        <taxon>Pseudomonadota</taxon>
        <taxon>Gammaproteobacteria</taxon>
        <taxon>Vibrionales</taxon>
        <taxon>Vibrionaceae</taxon>
        <taxon>Photobacterium</taxon>
    </lineage>
</organism>
<dbReference type="Gene3D" id="3.40.630.30">
    <property type="match status" value="1"/>
</dbReference>